<keyword evidence="1" id="KW-0235">DNA replication</keyword>
<dbReference type="AlphaFoldDB" id="A0AAJ3K1K1"/>
<sequence>MSNQNLANYVLKVQIFPTSKVEERSGVSEKTGKNWYIRTQEAYIHLGGQFPVQVKVPLAKDQVPYGSGDYYVHPQSFKTSAYFDLKVGDIVLVPADEK</sequence>
<dbReference type="Pfam" id="PF02303">
    <property type="entry name" value="Phage_DNA_bind"/>
    <property type="match status" value="1"/>
</dbReference>
<evidence type="ECO:0000256" key="1">
    <source>
        <dbReference type="ARBA" id="ARBA00022705"/>
    </source>
</evidence>
<keyword evidence="5" id="KW-1185">Reference proteome</keyword>
<dbReference type="InterPro" id="IPR012340">
    <property type="entry name" value="NA-bd_OB-fold"/>
</dbReference>
<evidence type="ECO:0000313" key="4">
    <source>
        <dbReference type="EMBL" id="OOF69540.1"/>
    </source>
</evidence>
<evidence type="ECO:0000256" key="2">
    <source>
        <dbReference type="ARBA" id="ARBA00023125"/>
    </source>
</evidence>
<gene>
    <name evidence="4" type="ORF">BKG90_11735</name>
</gene>
<evidence type="ECO:0000256" key="3">
    <source>
        <dbReference type="ARBA" id="ARBA00030596"/>
    </source>
</evidence>
<protein>
    <recommendedName>
        <fullName evidence="3">Single-stranded DNA-binding protein</fullName>
    </recommendedName>
</protein>
<accession>A0AAJ3K1K1</accession>
<dbReference type="InterPro" id="IPR003512">
    <property type="entry name" value="Phage_M13_G5P_DNA-bd"/>
</dbReference>
<dbReference type="Gene3D" id="2.40.50.140">
    <property type="entry name" value="Nucleic acid-binding proteins"/>
    <property type="match status" value="1"/>
</dbReference>
<dbReference type="RefSeq" id="WP_059366266.1">
    <property type="nucleotide sequence ID" value="NZ_BBXJ01000001.1"/>
</dbReference>
<dbReference type="GO" id="GO:0006260">
    <property type="term" value="P:DNA replication"/>
    <property type="evidence" value="ECO:0007669"/>
    <property type="project" value="UniProtKB-KW"/>
</dbReference>
<organism evidence="4 5">
    <name type="scientific">Rodentibacter caecimuris</name>
    <dbReference type="NCBI Taxonomy" id="1796644"/>
    <lineage>
        <taxon>Bacteria</taxon>
        <taxon>Pseudomonadati</taxon>
        <taxon>Pseudomonadota</taxon>
        <taxon>Gammaproteobacteria</taxon>
        <taxon>Pasteurellales</taxon>
        <taxon>Pasteurellaceae</taxon>
        <taxon>Rodentibacter</taxon>
    </lineage>
</organism>
<dbReference type="Proteomes" id="UP000188998">
    <property type="component" value="Unassembled WGS sequence"/>
</dbReference>
<reference evidence="4 5" key="1">
    <citation type="submission" date="2016-10" db="EMBL/GenBank/DDBJ databases">
        <title>Rodentibacter gen. nov. and new species.</title>
        <authorList>
            <person name="Christensen H."/>
        </authorList>
    </citation>
    <scope>NUCLEOTIDE SEQUENCE [LARGE SCALE GENOMIC DNA]</scope>
    <source>
        <strain evidence="4 5">199137021</strain>
    </source>
</reference>
<dbReference type="GO" id="GO:0003697">
    <property type="term" value="F:single-stranded DNA binding"/>
    <property type="evidence" value="ECO:0007669"/>
    <property type="project" value="InterPro"/>
</dbReference>
<name>A0AAJ3K1K1_9PAST</name>
<keyword evidence="2 4" id="KW-0238">DNA-binding</keyword>
<proteinExistence type="predicted"/>
<evidence type="ECO:0000313" key="5">
    <source>
        <dbReference type="Proteomes" id="UP000188998"/>
    </source>
</evidence>
<comment type="caution">
    <text evidence="4">The sequence shown here is derived from an EMBL/GenBank/DDBJ whole genome shotgun (WGS) entry which is preliminary data.</text>
</comment>
<dbReference type="SUPFAM" id="SSF50249">
    <property type="entry name" value="Nucleic acid-binding proteins"/>
    <property type="match status" value="1"/>
</dbReference>
<dbReference type="EMBL" id="MLAB01000074">
    <property type="protein sequence ID" value="OOF69540.1"/>
    <property type="molecule type" value="Genomic_DNA"/>
</dbReference>